<accession>A0A840L349</accession>
<dbReference type="RefSeq" id="WP_184296291.1">
    <property type="nucleotide sequence ID" value="NZ_JACHLP010000001.1"/>
</dbReference>
<gene>
    <name evidence="4" type="ORF">HNP55_000746</name>
</gene>
<evidence type="ECO:0000256" key="1">
    <source>
        <dbReference type="ARBA" id="ARBA00022679"/>
    </source>
</evidence>
<dbReference type="PANTHER" id="PTHR43877">
    <property type="entry name" value="AMINOALKYLPHOSPHONATE N-ACETYLTRANSFERASE-RELATED-RELATED"/>
    <property type="match status" value="1"/>
</dbReference>
<evidence type="ECO:0000256" key="2">
    <source>
        <dbReference type="ARBA" id="ARBA00023315"/>
    </source>
</evidence>
<dbReference type="InterPro" id="IPR000182">
    <property type="entry name" value="GNAT_dom"/>
</dbReference>
<dbReference type="PANTHER" id="PTHR43877:SF2">
    <property type="entry name" value="AMINOALKYLPHOSPHONATE N-ACETYLTRANSFERASE-RELATED"/>
    <property type="match status" value="1"/>
</dbReference>
<keyword evidence="4" id="KW-0689">Ribosomal protein</keyword>
<feature type="domain" description="N-acetyltransferase" evidence="3">
    <location>
        <begin position="1"/>
        <end position="155"/>
    </location>
</feature>
<evidence type="ECO:0000313" key="5">
    <source>
        <dbReference type="Proteomes" id="UP000562027"/>
    </source>
</evidence>
<organism evidence="4 5">
    <name type="scientific">Roseateles oligotrophus</name>
    <dbReference type="NCBI Taxonomy" id="1769250"/>
    <lineage>
        <taxon>Bacteria</taxon>
        <taxon>Pseudomonadati</taxon>
        <taxon>Pseudomonadota</taxon>
        <taxon>Betaproteobacteria</taxon>
        <taxon>Burkholderiales</taxon>
        <taxon>Sphaerotilaceae</taxon>
        <taxon>Roseateles</taxon>
    </lineage>
</organism>
<keyword evidence="5" id="KW-1185">Reference proteome</keyword>
<keyword evidence="2" id="KW-0012">Acyltransferase</keyword>
<dbReference type="InterPro" id="IPR016181">
    <property type="entry name" value="Acyl_CoA_acyltransferase"/>
</dbReference>
<proteinExistence type="predicted"/>
<name>A0A840L349_9BURK</name>
<reference evidence="4 5" key="1">
    <citation type="submission" date="2020-08" db="EMBL/GenBank/DDBJ databases">
        <title>Functional genomics of gut bacteria from endangered species of beetles.</title>
        <authorList>
            <person name="Carlos-Shanley C."/>
        </authorList>
    </citation>
    <scope>NUCLEOTIDE SEQUENCE [LARGE SCALE GENOMIC DNA]</scope>
    <source>
        <strain evidence="4 5">S00239</strain>
    </source>
</reference>
<evidence type="ECO:0000313" key="4">
    <source>
        <dbReference type="EMBL" id="MBB4842251.1"/>
    </source>
</evidence>
<dbReference type="GO" id="GO:0016747">
    <property type="term" value="F:acyltransferase activity, transferring groups other than amino-acyl groups"/>
    <property type="evidence" value="ECO:0007669"/>
    <property type="project" value="InterPro"/>
</dbReference>
<dbReference type="SUPFAM" id="SSF55729">
    <property type="entry name" value="Acyl-CoA N-acyltransferases (Nat)"/>
    <property type="match status" value="1"/>
</dbReference>
<comment type="caution">
    <text evidence="4">The sequence shown here is derived from an EMBL/GenBank/DDBJ whole genome shotgun (WGS) entry which is preliminary data.</text>
</comment>
<dbReference type="AlphaFoldDB" id="A0A840L349"/>
<keyword evidence="4" id="KW-0687">Ribonucleoprotein</keyword>
<dbReference type="Pfam" id="PF13508">
    <property type="entry name" value="Acetyltransf_7"/>
    <property type="match status" value="1"/>
</dbReference>
<dbReference type="Proteomes" id="UP000562027">
    <property type="component" value="Unassembled WGS sequence"/>
</dbReference>
<keyword evidence="1" id="KW-0808">Transferase</keyword>
<evidence type="ECO:0000259" key="3">
    <source>
        <dbReference type="PROSITE" id="PS51186"/>
    </source>
</evidence>
<dbReference type="GO" id="GO:0005840">
    <property type="term" value="C:ribosome"/>
    <property type="evidence" value="ECO:0007669"/>
    <property type="project" value="UniProtKB-KW"/>
</dbReference>
<dbReference type="InterPro" id="IPR050832">
    <property type="entry name" value="Bact_Acetyltransf"/>
</dbReference>
<dbReference type="EMBL" id="JACHLP010000001">
    <property type="protein sequence ID" value="MBB4842251.1"/>
    <property type="molecule type" value="Genomic_DNA"/>
</dbReference>
<protein>
    <submittedName>
        <fullName evidence="4">Ribosomal protein S18 acetylase RimI-like enzyme</fullName>
    </submittedName>
</protein>
<sequence>MHLRPATPADQAFLKAVYASTRAEELALLSHWGEDALQAFVELQQQAQNSFYRQQYPQAELSIIVCDGQAVGRLWLARLASELRLLDLSLLPTWRGRGLGGQCLRHLQAQASRLGQGLSLHVEINNRAQRLYQALGFEVQGQQGLHLQMMWRPAATPDPKVCERQAHHEQA</sequence>
<dbReference type="Gene3D" id="3.40.630.30">
    <property type="match status" value="1"/>
</dbReference>
<dbReference type="PROSITE" id="PS51186">
    <property type="entry name" value="GNAT"/>
    <property type="match status" value="1"/>
</dbReference>